<dbReference type="PRINTS" id="PR01959">
    <property type="entry name" value="SBIMPHPHTASE"/>
</dbReference>
<dbReference type="InterPro" id="IPR020550">
    <property type="entry name" value="Inositol_monophosphatase_CS"/>
</dbReference>
<name>A0A1I4JW91_9FIRM</name>
<dbReference type="PROSITE" id="PS00629">
    <property type="entry name" value="IMP_1"/>
    <property type="match status" value="1"/>
</dbReference>
<reference evidence="9 10" key="1">
    <citation type="submission" date="2016-10" db="EMBL/GenBank/DDBJ databases">
        <authorList>
            <person name="de Groot N.N."/>
        </authorList>
    </citation>
    <scope>NUCLEOTIDE SEQUENCE [LARGE SCALE GENOMIC DNA]</scope>
    <source>
        <strain evidence="9 10">ATCC 51327</strain>
    </source>
</reference>
<dbReference type="GO" id="GO:0046872">
    <property type="term" value="F:metal ion binding"/>
    <property type="evidence" value="ECO:0007669"/>
    <property type="project" value="UniProtKB-KW"/>
</dbReference>
<accession>A0A1I4JW91</accession>
<evidence type="ECO:0000313" key="10">
    <source>
        <dbReference type="Proteomes" id="UP000199006"/>
    </source>
</evidence>
<keyword evidence="5 8" id="KW-0378">Hydrolase</keyword>
<dbReference type="InterPro" id="IPR022337">
    <property type="entry name" value="Inositol_monophosphatase_SuhB"/>
</dbReference>
<dbReference type="Gene3D" id="3.40.190.80">
    <property type="match status" value="1"/>
</dbReference>
<dbReference type="Pfam" id="PF00459">
    <property type="entry name" value="Inositol_P"/>
    <property type="match status" value="1"/>
</dbReference>
<protein>
    <recommendedName>
        <fullName evidence="8">Inositol-1-monophosphatase</fullName>
        <ecNumber evidence="8">3.1.3.25</ecNumber>
    </recommendedName>
</protein>
<dbReference type="GO" id="GO:0006020">
    <property type="term" value="P:inositol metabolic process"/>
    <property type="evidence" value="ECO:0007669"/>
    <property type="project" value="TreeGrafter"/>
</dbReference>
<dbReference type="STRING" id="29563.SAMN02983006_01828"/>
<dbReference type="EMBL" id="FOTI01000026">
    <property type="protein sequence ID" value="SFL70734.1"/>
    <property type="molecule type" value="Genomic_DNA"/>
</dbReference>
<comment type="cofactor">
    <cofactor evidence="2 7 8">
        <name>Mg(2+)</name>
        <dbReference type="ChEBI" id="CHEBI:18420"/>
    </cofactor>
</comment>
<keyword evidence="6 7" id="KW-0460">Magnesium</keyword>
<dbReference type="GO" id="GO:0007165">
    <property type="term" value="P:signal transduction"/>
    <property type="evidence" value="ECO:0007669"/>
    <property type="project" value="TreeGrafter"/>
</dbReference>
<evidence type="ECO:0000256" key="4">
    <source>
        <dbReference type="ARBA" id="ARBA00022723"/>
    </source>
</evidence>
<dbReference type="InterPro" id="IPR000760">
    <property type="entry name" value="Inositol_monophosphatase-like"/>
</dbReference>
<evidence type="ECO:0000313" key="9">
    <source>
        <dbReference type="EMBL" id="SFL70734.1"/>
    </source>
</evidence>
<gene>
    <name evidence="9" type="ORF">SAMN02983006_01828</name>
</gene>
<evidence type="ECO:0000256" key="2">
    <source>
        <dbReference type="ARBA" id="ARBA00001946"/>
    </source>
</evidence>
<proteinExistence type="inferred from homology"/>
<evidence type="ECO:0000256" key="5">
    <source>
        <dbReference type="ARBA" id="ARBA00022801"/>
    </source>
</evidence>
<comment type="similarity">
    <text evidence="3 8">Belongs to the inositol monophosphatase superfamily.</text>
</comment>
<feature type="binding site" evidence="7">
    <location>
        <position position="18"/>
    </location>
    <ligand>
        <name>Mg(2+)</name>
        <dbReference type="ChEBI" id="CHEBI:18420"/>
        <label>1</label>
        <note>catalytic</note>
    </ligand>
</feature>
<dbReference type="GO" id="GO:0008934">
    <property type="term" value="F:inositol monophosphate 1-phosphatase activity"/>
    <property type="evidence" value="ECO:0007669"/>
    <property type="project" value="InterPro"/>
</dbReference>
<dbReference type="AlphaFoldDB" id="A0A1I4JW91"/>
<dbReference type="PANTHER" id="PTHR20854:SF4">
    <property type="entry name" value="INOSITOL-1-MONOPHOSPHATASE-RELATED"/>
    <property type="match status" value="1"/>
</dbReference>
<dbReference type="InterPro" id="IPR033942">
    <property type="entry name" value="IMPase"/>
</dbReference>
<feature type="binding site" evidence="7">
    <location>
        <position position="36"/>
    </location>
    <ligand>
        <name>Mg(2+)</name>
        <dbReference type="ChEBI" id="CHEBI:18420"/>
        <label>1</label>
        <note>catalytic</note>
    </ligand>
</feature>
<keyword evidence="4 7" id="KW-0479">Metal-binding</keyword>
<dbReference type="GO" id="GO:0046854">
    <property type="term" value="P:phosphatidylinositol phosphate biosynthetic process"/>
    <property type="evidence" value="ECO:0007669"/>
    <property type="project" value="InterPro"/>
</dbReference>
<evidence type="ECO:0000256" key="8">
    <source>
        <dbReference type="RuleBase" id="RU364068"/>
    </source>
</evidence>
<evidence type="ECO:0000256" key="3">
    <source>
        <dbReference type="ARBA" id="ARBA00009759"/>
    </source>
</evidence>
<evidence type="ECO:0000256" key="6">
    <source>
        <dbReference type="ARBA" id="ARBA00022842"/>
    </source>
</evidence>
<feature type="binding site" evidence="7">
    <location>
        <position position="37"/>
    </location>
    <ligand>
        <name>Mg(2+)</name>
        <dbReference type="ChEBI" id="CHEBI:18420"/>
        <label>1</label>
        <note>catalytic</note>
    </ligand>
</feature>
<dbReference type="Gene3D" id="3.30.540.10">
    <property type="entry name" value="Fructose-1,6-Bisphosphatase, subunit A, domain 1"/>
    <property type="match status" value="1"/>
</dbReference>
<dbReference type="EC" id="3.1.3.25" evidence="8"/>
<dbReference type="PANTHER" id="PTHR20854">
    <property type="entry name" value="INOSITOL MONOPHOSPHATASE"/>
    <property type="match status" value="1"/>
</dbReference>
<comment type="catalytic activity">
    <reaction evidence="1 8">
        <text>a myo-inositol phosphate + H2O = myo-inositol + phosphate</text>
        <dbReference type="Rhea" id="RHEA:24056"/>
        <dbReference type="ChEBI" id="CHEBI:15377"/>
        <dbReference type="ChEBI" id="CHEBI:17268"/>
        <dbReference type="ChEBI" id="CHEBI:43474"/>
        <dbReference type="ChEBI" id="CHEBI:84139"/>
        <dbReference type="EC" id="3.1.3.25"/>
    </reaction>
</comment>
<dbReference type="SUPFAM" id="SSF56655">
    <property type="entry name" value="Carbohydrate phosphatase"/>
    <property type="match status" value="1"/>
</dbReference>
<dbReference type="CDD" id="cd01639">
    <property type="entry name" value="IMPase"/>
    <property type="match status" value="1"/>
</dbReference>
<organism evidence="9 10">
    <name type="scientific">Halanaerobium salsuginis</name>
    <dbReference type="NCBI Taxonomy" id="29563"/>
    <lineage>
        <taxon>Bacteria</taxon>
        <taxon>Bacillati</taxon>
        <taxon>Bacillota</taxon>
        <taxon>Clostridia</taxon>
        <taxon>Halanaerobiales</taxon>
        <taxon>Halanaerobiaceae</taxon>
        <taxon>Halanaerobium</taxon>
    </lineage>
</organism>
<dbReference type="PROSITE" id="PS00630">
    <property type="entry name" value="IMP_2"/>
    <property type="match status" value="1"/>
</dbReference>
<dbReference type="Proteomes" id="UP000199006">
    <property type="component" value="Unassembled WGS sequence"/>
</dbReference>
<evidence type="ECO:0000256" key="7">
    <source>
        <dbReference type="PIRSR" id="PIRSR600760-2"/>
    </source>
</evidence>
<sequence length="210" mass="23740">MIRAEIKQRFPEHNILGEEIEYEDQKSDYTWVIDPLDGTNNYANSYPIYAVSIALRDKCDYLLGVIYLPELDQLYSVIRGQGSFNKQQPLKVTDKIALNQALIATGFPYDKDSSQLDNLAPFNKLLKKLRGIRRSGSAAFDLTAVAAGKIDAYWEFKLSEWDYAAGELLVREAGGEVFKTSLDDNLLLIAGNKNLVRQIKSTINDIYNFS</sequence>
<evidence type="ECO:0000256" key="1">
    <source>
        <dbReference type="ARBA" id="ARBA00001033"/>
    </source>
</evidence>
<dbReference type="InterPro" id="IPR020583">
    <property type="entry name" value="Inositol_monoP_metal-BS"/>
</dbReference>
<dbReference type="PRINTS" id="PR00377">
    <property type="entry name" value="IMPHPHTASES"/>
</dbReference>
<feature type="binding site" evidence="7">
    <location>
        <position position="162"/>
    </location>
    <ligand>
        <name>Mg(2+)</name>
        <dbReference type="ChEBI" id="CHEBI:18420"/>
        <label>1</label>
        <note>catalytic</note>
    </ligand>
</feature>
<feature type="binding site" evidence="7">
    <location>
        <position position="34"/>
    </location>
    <ligand>
        <name>Mg(2+)</name>
        <dbReference type="ChEBI" id="CHEBI:18420"/>
        <label>1</label>
        <note>catalytic</note>
    </ligand>
</feature>
<keyword evidence="10" id="KW-1185">Reference proteome</keyword>